<keyword evidence="3" id="KW-0378">Hydrolase</keyword>
<dbReference type="GO" id="GO:0016831">
    <property type="term" value="F:carboxy-lyase activity"/>
    <property type="evidence" value="ECO:0007669"/>
    <property type="project" value="InterPro"/>
</dbReference>
<dbReference type="Proteomes" id="UP000293142">
    <property type="component" value="Unassembled WGS sequence"/>
</dbReference>
<dbReference type="SUPFAM" id="SSF51556">
    <property type="entry name" value="Metallo-dependent hydrolases"/>
    <property type="match status" value="1"/>
</dbReference>
<proteinExistence type="predicted"/>
<keyword evidence="1" id="KW-0456">Lyase</keyword>
<dbReference type="Gene3D" id="3.20.20.140">
    <property type="entry name" value="Metal-dependent hydrolases"/>
    <property type="match status" value="1"/>
</dbReference>
<dbReference type="InterPro" id="IPR032465">
    <property type="entry name" value="ACMSD"/>
</dbReference>
<dbReference type="AlphaFoldDB" id="A0A4Q9DQT0"/>
<evidence type="ECO:0000256" key="1">
    <source>
        <dbReference type="ARBA" id="ARBA00023239"/>
    </source>
</evidence>
<dbReference type="GO" id="GO:0016787">
    <property type="term" value="F:hydrolase activity"/>
    <property type="evidence" value="ECO:0007669"/>
    <property type="project" value="UniProtKB-KW"/>
</dbReference>
<organism evidence="3 4">
    <name type="scientific">Paenibacillus thalictri</name>
    <dbReference type="NCBI Taxonomy" id="2527873"/>
    <lineage>
        <taxon>Bacteria</taxon>
        <taxon>Bacillati</taxon>
        <taxon>Bacillota</taxon>
        <taxon>Bacilli</taxon>
        <taxon>Bacillales</taxon>
        <taxon>Paenibacillaceae</taxon>
        <taxon>Paenibacillus</taxon>
    </lineage>
</organism>
<evidence type="ECO:0000313" key="4">
    <source>
        <dbReference type="Proteomes" id="UP000293142"/>
    </source>
</evidence>
<protein>
    <submittedName>
        <fullName evidence="3">Amidohydrolase</fullName>
    </submittedName>
</protein>
<dbReference type="GO" id="GO:0005737">
    <property type="term" value="C:cytoplasm"/>
    <property type="evidence" value="ECO:0007669"/>
    <property type="project" value="TreeGrafter"/>
</dbReference>
<dbReference type="InterPro" id="IPR032466">
    <property type="entry name" value="Metal_Hydrolase"/>
</dbReference>
<evidence type="ECO:0000259" key="2">
    <source>
        <dbReference type="Pfam" id="PF04909"/>
    </source>
</evidence>
<dbReference type="OrthoDB" id="9777673at2"/>
<dbReference type="PANTHER" id="PTHR21240:SF28">
    <property type="entry name" value="ISO-OROTATE DECARBOXYLASE (EUROFUNG)"/>
    <property type="match status" value="1"/>
</dbReference>
<name>A0A4Q9DQT0_9BACL</name>
<dbReference type="PANTHER" id="PTHR21240">
    <property type="entry name" value="2-AMINO-3-CARBOXYLMUCONATE-6-SEMIALDEHYDE DECARBOXYLASE"/>
    <property type="match status" value="1"/>
</dbReference>
<dbReference type="InterPro" id="IPR006680">
    <property type="entry name" value="Amidohydro-rel"/>
</dbReference>
<feature type="domain" description="Amidohydrolase-related" evidence="2">
    <location>
        <begin position="39"/>
        <end position="381"/>
    </location>
</feature>
<gene>
    <name evidence="3" type="ORF">EYB31_12040</name>
</gene>
<dbReference type="GO" id="GO:0019748">
    <property type="term" value="P:secondary metabolic process"/>
    <property type="evidence" value="ECO:0007669"/>
    <property type="project" value="TreeGrafter"/>
</dbReference>
<keyword evidence="4" id="KW-1185">Reference proteome</keyword>
<dbReference type="EMBL" id="SIRE01000008">
    <property type="protein sequence ID" value="TBL78954.1"/>
    <property type="molecule type" value="Genomic_DNA"/>
</dbReference>
<accession>A0A4Q9DQT0</accession>
<comment type="caution">
    <text evidence="3">The sequence shown here is derived from an EMBL/GenBank/DDBJ whole genome shotgun (WGS) entry which is preliminary data.</text>
</comment>
<dbReference type="Pfam" id="PF04909">
    <property type="entry name" value="Amidohydro_2"/>
    <property type="match status" value="1"/>
</dbReference>
<sequence>MALNLDNVERGIEIMPETEKSANKNGNAAERKNIGVIDCDIHHNIPNIEAIFPYLPRKYKEQIEIWGPLHGGFGLNGGLHGRRFDAFPGGGKQAGSDLDFMIRQHFEEYDVKFGILTGEFVGCTMVPDPYYAAALCSAYNDYTIEHWLDKDPRLRGSINIPYHDIAASVKEIERVGSHPQMVQAYVQGGAIHPYGQRNYHPIYEACVKHNLHFAIHVGGEGASGNASATGAGNPSYYIERRAARPQVFMAHMASFIFEGVFELFPQLQVLFIEAGVFWIAPYMWRLDQDWRALRPQTPWVEKKPSEYLQTNMYFGSQPLEEVPNKALFDLMMEATYASERMLFCSDYPHWDFDSPKLTFPKMDKKIADNILYNNAAKLYGLPLHESTEG</sequence>
<reference evidence="3 4" key="1">
    <citation type="submission" date="2019-02" db="EMBL/GenBank/DDBJ databases">
        <title>Paenibacillus sp. nov., isolated from surface-sterilized tissue of Thalictrum simplex L.</title>
        <authorList>
            <person name="Tuo L."/>
        </authorList>
    </citation>
    <scope>NUCLEOTIDE SEQUENCE [LARGE SCALE GENOMIC DNA]</scope>
    <source>
        <strain evidence="3 4">N2SHLJ1</strain>
    </source>
</reference>
<evidence type="ECO:0000313" key="3">
    <source>
        <dbReference type="EMBL" id="TBL78954.1"/>
    </source>
</evidence>